<comment type="cofactor">
    <cofactor evidence="1">
        <name>heme b</name>
        <dbReference type="ChEBI" id="CHEBI:60344"/>
    </cofactor>
</comment>
<comment type="similarity">
    <text evidence="8">Belongs to the DyP-type peroxidase family.</text>
</comment>
<keyword evidence="2 11" id="KW-0575">Peroxidase</keyword>
<dbReference type="InParanoid" id="H0EDQ1"/>
<proteinExistence type="inferred from homology"/>
<feature type="domain" description="DyP dimeric alpha+beta barrel" evidence="10">
    <location>
        <begin position="64"/>
        <end position="121"/>
    </location>
</feature>
<evidence type="ECO:0000256" key="7">
    <source>
        <dbReference type="ARBA" id="ARBA00023004"/>
    </source>
</evidence>
<keyword evidence="12" id="KW-1185">Reference proteome</keyword>
<dbReference type="PANTHER" id="PTHR30521:SF4">
    <property type="entry name" value="DEFERROCHELATASE"/>
    <property type="match status" value="1"/>
</dbReference>
<evidence type="ECO:0000313" key="11">
    <source>
        <dbReference type="EMBL" id="EHL03291.1"/>
    </source>
</evidence>
<evidence type="ECO:0000256" key="8">
    <source>
        <dbReference type="ARBA" id="ARBA00025737"/>
    </source>
</evidence>
<keyword evidence="5" id="KW-0732">Signal</keyword>
<evidence type="ECO:0000256" key="4">
    <source>
        <dbReference type="ARBA" id="ARBA00022723"/>
    </source>
</evidence>
<dbReference type="InterPro" id="IPR048328">
    <property type="entry name" value="Dyp_perox_C"/>
</dbReference>
<dbReference type="Proteomes" id="UP000005446">
    <property type="component" value="Unassembled WGS sequence"/>
</dbReference>
<feature type="domain" description="DyP dimeric alpha+beta barrel" evidence="10">
    <location>
        <begin position="130"/>
        <end position="192"/>
    </location>
</feature>
<dbReference type="EMBL" id="AGUE01000010">
    <property type="protein sequence ID" value="EHL03291.1"/>
    <property type="molecule type" value="Genomic_DNA"/>
</dbReference>
<dbReference type="InterPro" id="IPR006314">
    <property type="entry name" value="Dyp_peroxidase"/>
</dbReference>
<evidence type="ECO:0000313" key="12">
    <source>
        <dbReference type="Proteomes" id="UP000005446"/>
    </source>
</evidence>
<evidence type="ECO:0000259" key="10">
    <source>
        <dbReference type="Pfam" id="PF21105"/>
    </source>
</evidence>
<dbReference type="PANTHER" id="PTHR30521">
    <property type="entry name" value="DEFERROCHELATASE/PEROXIDASE"/>
    <property type="match status" value="1"/>
</dbReference>
<reference evidence="11 12" key="1">
    <citation type="journal article" date="2012" name="Eukaryot. Cell">
        <title>Genome sequence of the fungus Glarea lozoyensis: the first genome sequence of a species from the Helotiaceae family.</title>
        <authorList>
            <person name="Youssar L."/>
            <person name="Gruening B.A."/>
            <person name="Erxleben A."/>
            <person name="Guenther S."/>
            <person name="Huettel W."/>
        </authorList>
    </citation>
    <scope>NUCLEOTIDE SEQUENCE [LARGE SCALE GENOMIC DNA]</scope>
    <source>
        <strain evidence="12">ATCC 74030 / MF5533</strain>
    </source>
</reference>
<feature type="domain" description="Dyp-type peroxidase C-terminal" evidence="9">
    <location>
        <begin position="291"/>
        <end position="361"/>
    </location>
</feature>
<dbReference type="NCBIfam" id="TIGR01413">
    <property type="entry name" value="Dyp_perox_fam"/>
    <property type="match status" value="1"/>
</dbReference>
<dbReference type="HOGENOM" id="CLU_015125_2_0_1"/>
<dbReference type="GO" id="GO:0046872">
    <property type="term" value="F:metal ion binding"/>
    <property type="evidence" value="ECO:0007669"/>
    <property type="project" value="UniProtKB-KW"/>
</dbReference>
<keyword evidence="3" id="KW-0349">Heme</keyword>
<keyword evidence="4" id="KW-0479">Metal-binding</keyword>
<dbReference type="PROSITE" id="PS51404">
    <property type="entry name" value="DYP_PEROXIDASE"/>
    <property type="match status" value="1"/>
</dbReference>
<name>H0EDQ1_GLAL7</name>
<dbReference type="SUPFAM" id="SSF54909">
    <property type="entry name" value="Dimeric alpha+beta barrel"/>
    <property type="match status" value="1"/>
</dbReference>
<organism evidence="11 12">
    <name type="scientific">Glarea lozoyensis (strain ATCC 74030 / MF5533)</name>
    <dbReference type="NCBI Taxonomy" id="1104152"/>
    <lineage>
        <taxon>Eukaryota</taxon>
        <taxon>Fungi</taxon>
        <taxon>Dikarya</taxon>
        <taxon>Ascomycota</taxon>
        <taxon>Pezizomycotina</taxon>
        <taxon>Leotiomycetes</taxon>
        <taxon>Helotiales</taxon>
        <taxon>Helotiaceae</taxon>
        <taxon>Glarea</taxon>
    </lineage>
</organism>
<evidence type="ECO:0000256" key="6">
    <source>
        <dbReference type="ARBA" id="ARBA00023002"/>
    </source>
</evidence>
<sequence length="453" mass="51564">MLLFGTVEEIRLQFEPLIFHFLGLVIPFQSQPFLDWLSLQKDVIQQWLHHHSIWTMSKATSYRIGLPKRLEAYWFIEIKKPSEFQKQLLELIPLITSSTQAKNDEKACFDHRGNDGDLTLAGTMLATAEADFNDRVHGFNKAWFKEFKQEIHCLIFITGDCQDTIDFTLAKVKKILGVTVQEIKLVQGKVRPGDQMHHEHFGYNDGISQPAIKGVDQKLLPGQEFIDQGIILLGRPGDRGQGRPSWTLDGSFLAFRYLSQEVPEFQDFVDDKNPHEAPKDFFGAQLVGRWKSAHTRKTFPRGDIQQSVAIHRIVRRAITFGEELTPEEIKSRKTKLDRGLLFKCYQSNIADGFHFIQRIWANNNTFPFLKIGEDGKPIPKPGFSDENGPGVDGIIGQAEKGGVRQMDILNDNDPAGKVKLPKEWVISRGGEYFFSPSISQLKKKFASPSKNEL</sequence>
<dbReference type="GO" id="GO:0004601">
    <property type="term" value="F:peroxidase activity"/>
    <property type="evidence" value="ECO:0007669"/>
    <property type="project" value="UniProtKB-KW"/>
</dbReference>
<protein>
    <submittedName>
        <fullName evidence="11">Putative Peroxidase 2</fullName>
    </submittedName>
</protein>
<dbReference type="GO" id="GO:0005829">
    <property type="term" value="C:cytosol"/>
    <property type="evidence" value="ECO:0007669"/>
    <property type="project" value="TreeGrafter"/>
</dbReference>
<evidence type="ECO:0000256" key="2">
    <source>
        <dbReference type="ARBA" id="ARBA00022559"/>
    </source>
</evidence>
<dbReference type="InterPro" id="IPR049509">
    <property type="entry name" value="DyP_N"/>
</dbReference>
<dbReference type="Pfam" id="PF21105">
    <property type="entry name" value="DyP_N"/>
    <property type="match status" value="2"/>
</dbReference>
<dbReference type="Pfam" id="PF20628">
    <property type="entry name" value="Dyp_perox_C"/>
    <property type="match status" value="1"/>
</dbReference>
<dbReference type="InterPro" id="IPR011008">
    <property type="entry name" value="Dimeric_a/b-barrel"/>
</dbReference>
<dbReference type="OrthoDB" id="3207336at2759"/>
<accession>H0EDQ1</accession>
<gene>
    <name evidence="11" type="ORF">M7I_0506</name>
</gene>
<keyword evidence="6" id="KW-0560">Oxidoreductase</keyword>
<dbReference type="GO" id="GO:0020037">
    <property type="term" value="F:heme binding"/>
    <property type="evidence" value="ECO:0007669"/>
    <property type="project" value="InterPro"/>
</dbReference>
<evidence type="ECO:0000256" key="3">
    <source>
        <dbReference type="ARBA" id="ARBA00022617"/>
    </source>
</evidence>
<dbReference type="AlphaFoldDB" id="H0EDQ1"/>
<evidence type="ECO:0000259" key="9">
    <source>
        <dbReference type="Pfam" id="PF20628"/>
    </source>
</evidence>
<evidence type="ECO:0000256" key="1">
    <source>
        <dbReference type="ARBA" id="ARBA00001970"/>
    </source>
</evidence>
<evidence type="ECO:0000256" key="5">
    <source>
        <dbReference type="ARBA" id="ARBA00022729"/>
    </source>
</evidence>
<keyword evidence="7" id="KW-0408">Iron</keyword>
<comment type="caution">
    <text evidence="11">The sequence shown here is derived from an EMBL/GenBank/DDBJ whole genome shotgun (WGS) entry which is preliminary data.</text>
</comment>